<evidence type="ECO:0000256" key="4">
    <source>
        <dbReference type="RuleBase" id="RU000363"/>
    </source>
</evidence>
<dbReference type="GO" id="GO:0005783">
    <property type="term" value="C:endoplasmic reticulum"/>
    <property type="evidence" value="ECO:0007669"/>
    <property type="project" value="TreeGrafter"/>
</dbReference>
<dbReference type="FunFam" id="3.40.50.720:FF:000137">
    <property type="entry name" value="Hydroxysteroid (17-beta) dehydrogenase 3"/>
    <property type="match status" value="1"/>
</dbReference>
<dbReference type="SUPFAM" id="SSF51735">
    <property type="entry name" value="NAD(P)-binding Rossmann-fold domains"/>
    <property type="match status" value="1"/>
</dbReference>
<dbReference type="Pfam" id="PF00106">
    <property type="entry name" value="adh_short"/>
    <property type="match status" value="1"/>
</dbReference>
<dbReference type="InterPro" id="IPR002347">
    <property type="entry name" value="SDR_fam"/>
</dbReference>
<name>A0A8S0YQZ2_ARCPL</name>
<gene>
    <name evidence="7" type="ORF">APLA_LOCUS11192</name>
    <name evidence="6" type="ORF">APLA_LOCUS895</name>
</gene>
<keyword evidence="5" id="KW-0812">Transmembrane</keyword>
<evidence type="ECO:0000313" key="7">
    <source>
        <dbReference type="EMBL" id="CAB3245658.1"/>
    </source>
</evidence>
<comment type="caution">
    <text evidence="6">The sequence shown here is derived from an EMBL/GenBank/DDBJ whole genome shotgun (WGS) entry which is preliminary data.</text>
</comment>
<dbReference type="Proteomes" id="UP000494106">
    <property type="component" value="Unassembled WGS sequence"/>
</dbReference>
<keyword evidence="3" id="KW-0560">Oxidoreductase</keyword>
<protein>
    <submittedName>
        <fullName evidence="6">Uncharacterized protein</fullName>
    </submittedName>
</protein>
<dbReference type="GO" id="GO:0016491">
    <property type="term" value="F:oxidoreductase activity"/>
    <property type="evidence" value="ECO:0007669"/>
    <property type="project" value="UniProtKB-KW"/>
</dbReference>
<feature type="transmembrane region" description="Helical" evidence="5">
    <location>
        <begin position="276"/>
        <end position="296"/>
    </location>
</feature>
<keyword evidence="5" id="KW-0472">Membrane</keyword>
<dbReference type="PRINTS" id="PR00080">
    <property type="entry name" value="SDRFAMILY"/>
</dbReference>
<evidence type="ECO:0000256" key="2">
    <source>
        <dbReference type="ARBA" id="ARBA00022857"/>
    </source>
</evidence>
<reference evidence="8 9" key="1">
    <citation type="submission" date="2020-04" db="EMBL/GenBank/DDBJ databases">
        <authorList>
            <person name="Wallbank WR R."/>
            <person name="Pardo Diaz C."/>
            <person name="Kozak K."/>
            <person name="Martin S."/>
            <person name="Jiggins C."/>
            <person name="Moest M."/>
            <person name="Warren A I."/>
            <person name="Byers J.R.P. K."/>
            <person name="Montejo-Kovacevich G."/>
            <person name="Yen C E."/>
        </authorList>
    </citation>
    <scope>NUCLEOTIDE SEQUENCE [LARGE SCALE GENOMIC DNA]</scope>
</reference>
<dbReference type="InterPro" id="IPR051019">
    <property type="entry name" value="VLCFA-Steroid_DH"/>
</dbReference>
<dbReference type="PIRSF" id="PIRSF000126">
    <property type="entry name" value="11-beta-HSD1"/>
    <property type="match status" value="1"/>
</dbReference>
<evidence type="ECO:0000313" key="9">
    <source>
        <dbReference type="Proteomes" id="UP000494256"/>
    </source>
</evidence>
<dbReference type="AlphaFoldDB" id="A0A8S0YQZ2"/>
<evidence type="ECO:0000313" key="8">
    <source>
        <dbReference type="Proteomes" id="UP000494106"/>
    </source>
</evidence>
<dbReference type="Proteomes" id="UP000494256">
    <property type="component" value="Unassembled WGS sequence"/>
</dbReference>
<dbReference type="Gene3D" id="3.40.50.720">
    <property type="entry name" value="NAD(P)-binding Rossmann-like Domain"/>
    <property type="match status" value="1"/>
</dbReference>
<dbReference type="InterPro" id="IPR036291">
    <property type="entry name" value="NAD(P)-bd_dom_sf"/>
</dbReference>
<dbReference type="EMBL" id="CADEBC010000083">
    <property type="protein sequence ID" value="CAB3222175.1"/>
    <property type="molecule type" value="Genomic_DNA"/>
</dbReference>
<dbReference type="PRINTS" id="PR00081">
    <property type="entry name" value="GDHRDH"/>
</dbReference>
<keyword evidence="5" id="KW-1133">Transmembrane helix</keyword>
<keyword evidence="8" id="KW-1185">Reference proteome</keyword>
<feature type="transmembrane region" description="Helical" evidence="5">
    <location>
        <begin position="7"/>
        <end position="27"/>
    </location>
</feature>
<accession>A0A8S0YQZ2</accession>
<sequence length="316" mass="35075">MSLYFSLEIVGVVVSLVLLFYVLKWVINILYSYAIGPAINKVDFKSKGKWALVTGCTDGIGKQYALELAARGCDIVLVSRSMDKLKATAQLIETTYKVSTKIIQADFGEGEEIYEKIEKEIEGLEIGTLVNNVGISYVYPEYFLDLPDWDKLMSTLIKANIVSVTRMTKLVVPAMVKREKGVVINIGSASSIIPSPLLTVYAATKAYVEKFSEGIEMEYSKKGIIVQCVLPGFVCSNMSGIRRSSLFAPTAEQFVKSAINLVGTMRKTTGYLPHTFFVNVINAIGCISYTSCVWMVTRSMENSRRKVLKKKEKLEA</sequence>
<dbReference type="PANTHER" id="PTHR43899:SF13">
    <property type="entry name" value="RH59310P"/>
    <property type="match status" value="1"/>
</dbReference>
<evidence type="ECO:0000313" key="6">
    <source>
        <dbReference type="EMBL" id="CAB3222175.1"/>
    </source>
</evidence>
<comment type="similarity">
    <text evidence="1 4">Belongs to the short-chain dehydrogenases/reductases (SDR) family.</text>
</comment>
<organism evidence="6 8">
    <name type="scientific">Arctia plantaginis</name>
    <name type="common">Wood tiger moth</name>
    <name type="synonym">Phalaena plantaginis</name>
    <dbReference type="NCBI Taxonomy" id="874455"/>
    <lineage>
        <taxon>Eukaryota</taxon>
        <taxon>Metazoa</taxon>
        <taxon>Ecdysozoa</taxon>
        <taxon>Arthropoda</taxon>
        <taxon>Hexapoda</taxon>
        <taxon>Insecta</taxon>
        <taxon>Pterygota</taxon>
        <taxon>Neoptera</taxon>
        <taxon>Endopterygota</taxon>
        <taxon>Lepidoptera</taxon>
        <taxon>Glossata</taxon>
        <taxon>Ditrysia</taxon>
        <taxon>Noctuoidea</taxon>
        <taxon>Erebidae</taxon>
        <taxon>Arctiinae</taxon>
        <taxon>Arctia</taxon>
    </lineage>
</organism>
<keyword evidence="2" id="KW-0521">NADP</keyword>
<proteinExistence type="inferred from homology"/>
<evidence type="ECO:0000256" key="3">
    <source>
        <dbReference type="ARBA" id="ARBA00023002"/>
    </source>
</evidence>
<evidence type="ECO:0000256" key="5">
    <source>
        <dbReference type="SAM" id="Phobius"/>
    </source>
</evidence>
<dbReference type="CDD" id="cd05356">
    <property type="entry name" value="17beta-HSD1_like_SDR_c"/>
    <property type="match status" value="1"/>
</dbReference>
<dbReference type="OrthoDB" id="5545019at2759"/>
<dbReference type="PANTHER" id="PTHR43899">
    <property type="entry name" value="RH59310P"/>
    <property type="match status" value="1"/>
</dbReference>
<dbReference type="EMBL" id="CADEBD010000327">
    <property type="protein sequence ID" value="CAB3245658.1"/>
    <property type="molecule type" value="Genomic_DNA"/>
</dbReference>
<evidence type="ECO:0000256" key="1">
    <source>
        <dbReference type="ARBA" id="ARBA00006484"/>
    </source>
</evidence>